<evidence type="ECO:0000256" key="5">
    <source>
        <dbReference type="ARBA" id="ARBA00022763"/>
    </source>
</evidence>
<evidence type="ECO:0000256" key="2">
    <source>
        <dbReference type="ARBA" id="ARBA00005340"/>
    </source>
</evidence>
<accession>A0A8H7U7F6</accession>
<dbReference type="HAMAP" id="MF_00152">
    <property type="entry name" value="Nfo"/>
    <property type="match status" value="1"/>
</dbReference>
<dbReference type="GO" id="GO:0003677">
    <property type="term" value="F:DNA binding"/>
    <property type="evidence" value="ECO:0007669"/>
    <property type="project" value="InterPro"/>
</dbReference>
<dbReference type="Pfam" id="PF01261">
    <property type="entry name" value="AP_endonuc_2"/>
    <property type="match status" value="1"/>
</dbReference>
<dbReference type="Proteomes" id="UP000654370">
    <property type="component" value="Unassembled WGS sequence"/>
</dbReference>
<evidence type="ECO:0000256" key="3">
    <source>
        <dbReference type="ARBA" id="ARBA00021759"/>
    </source>
</evidence>
<dbReference type="InterPro" id="IPR036237">
    <property type="entry name" value="Xyl_isomerase-like_sf"/>
</dbReference>
<organism evidence="11 12">
    <name type="scientific">Mortierella isabellina</name>
    <name type="common">Filamentous fungus</name>
    <name type="synonym">Umbelopsis isabellina</name>
    <dbReference type="NCBI Taxonomy" id="91625"/>
    <lineage>
        <taxon>Eukaryota</taxon>
        <taxon>Fungi</taxon>
        <taxon>Fungi incertae sedis</taxon>
        <taxon>Mucoromycota</taxon>
        <taxon>Mucoromycotina</taxon>
        <taxon>Umbelopsidomycetes</taxon>
        <taxon>Umbelopsidales</taxon>
        <taxon>Umbelopsidaceae</taxon>
        <taxon>Umbelopsis</taxon>
    </lineage>
</organism>
<dbReference type="InterPro" id="IPR013022">
    <property type="entry name" value="Xyl_isomerase-like_TIM-brl"/>
</dbReference>
<keyword evidence="4" id="KW-0479">Metal-binding</keyword>
<dbReference type="PROSITE" id="PS51432">
    <property type="entry name" value="AP_NUCLEASE_F2_4"/>
    <property type="match status" value="1"/>
</dbReference>
<dbReference type="PANTHER" id="PTHR21445">
    <property type="entry name" value="ENDONUCLEASE IV ENDODEOXYRIBONUCLEASE IV"/>
    <property type="match status" value="1"/>
</dbReference>
<protein>
    <recommendedName>
        <fullName evidence="3">Apurinic-apyrimidinic endonuclease 1</fullName>
    </recommendedName>
</protein>
<comment type="cofactor">
    <cofactor evidence="1">
        <name>Zn(2+)</name>
        <dbReference type="ChEBI" id="CHEBI:29105"/>
    </cofactor>
</comment>
<dbReference type="GO" id="GO:0006284">
    <property type="term" value="P:base-excision repair"/>
    <property type="evidence" value="ECO:0007669"/>
    <property type="project" value="TreeGrafter"/>
</dbReference>
<dbReference type="GO" id="GO:0008270">
    <property type="term" value="F:zinc ion binding"/>
    <property type="evidence" value="ECO:0007669"/>
    <property type="project" value="InterPro"/>
</dbReference>
<evidence type="ECO:0000256" key="6">
    <source>
        <dbReference type="ARBA" id="ARBA00022801"/>
    </source>
</evidence>
<dbReference type="SUPFAM" id="SSF51658">
    <property type="entry name" value="Xylose isomerase-like"/>
    <property type="match status" value="1"/>
</dbReference>
<dbReference type="InterPro" id="IPR018246">
    <property type="entry name" value="AP_endonuc_F2_Zn_BS"/>
</dbReference>
<dbReference type="PROSITE" id="PS00729">
    <property type="entry name" value="AP_NUCLEASE_F2_1"/>
    <property type="match status" value="1"/>
</dbReference>
<dbReference type="OrthoDB" id="7663182at2759"/>
<dbReference type="NCBIfam" id="TIGR00587">
    <property type="entry name" value="nfo"/>
    <property type="match status" value="1"/>
</dbReference>
<dbReference type="GO" id="GO:0005634">
    <property type="term" value="C:nucleus"/>
    <property type="evidence" value="ECO:0007669"/>
    <property type="project" value="TreeGrafter"/>
</dbReference>
<keyword evidence="6" id="KW-0378">Hydrolase</keyword>
<dbReference type="PROSITE" id="PS00731">
    <property type="entry name" value="AP_NUCLEASE_F2_3"/>
    <property type="match status" value="1"/>
</dbReference>
<keyword evidence="5" id="KW-0227">DNA damage</keyword>
<dbReference type="FunFam" id="3.20.20.150:FF:000001">
    <property type="entry name" value="Probable endonuclease 4"/>
    <property type="match status" value="1"/>
</dbReference>
<evidence type="ECO:0000313" key="12">
    <source>
        <dbReference type="Proteomes" id="UP000654370"/>
    </source>
</evidence>
<feature type="region of interest" description="Disordered" evidence="9">
    <location>
        <begin position="37"/>
        <end position="103"/>
    </location>
</feature>
<dbReference type="PROSITE" id="PS00730">
    <property type="entry name" value="AP_NUCLEASE_F2_2"/>
    <property type="match status" value="1"/>
</dbReference>
<comment type="similarity">
    <text evidence="2">Belongs to the AP endonuclease 2 family.</text>
</comment>
<dbReference type="GO" id="GO:0003906">
    <property type="term" value="F:DNA-(apurinic or apyrimidinic site) endonuclease activity"/>
    <property type="evidence" value="ECO:0007669"/>
    <property type="project" value="TreeGrafter"/>
</dbReference>
<dbReference type="CDD" id="cd00019">
    <property type="entry name" value="AP2Ec"/>
    <property type="match status" value="1"/>
</dbReference>
<evidence type="ECO:0000256" key="4">
    <source>
        <dbReference type="ARBA" id="ARBA00022723"/>
    </source>
</evidence>
<dbReference type="NCBIfam" id="NF002199">
    <property type="entry name" value="PRK01060.1-4"/>
    <property type="match status" value="1"/>
</dbReference>
<gene>
    <name evidence="11" type="ORF">INT43_009071</name>
</gene>
<dbReference type="Gene3D" id="3.20.20.150">
    <property type="entry name" value="Divalent-metal-dependent TIM barrel enzymes"/>
    <property type="match status" value="1"/>
</dbReference>
<dbReference type="AlphaFoldDB" id="A0A8H7U7F6"/>
<name>A0A8H7U7F6_MORIS</name>
<evidence type="ECO:0000256" key="1">
    <source>
        <dbReference type="ARBA" id="ARBA00001947"/>
    </source>
</evidence>
<evidence type="ECO:0000259" key="10">
    <source>
        <dbReference type="Pfam" id="PF01261"/>
    </source>
</evidence>
<feature type="domain" description="Xylose isomerase-like TIM barrel" evidence="10">
    <location>
        <begin position="135"/>
        <end position="391"/>
    </location>
</feature>
<evidence type="ECO:0000256" key="7">
    <source>
        <dbReference type="ARBA" id="ARBA00022833"/>
    </source>
</evidence>
<proteinExistence type="inferred from homology"/>
<keyword evidence="12" id="KW-1185">Reference proteome</keyword>
<keyword evidence="7" id="KW-0862">Zinc</keyword>
<dbReference type="EMBL" id="JAEPQZ010000021">
    <property type="protein sequence ID" value="KAG2171410.1"/>
    <property type="molecule type" value="Genomic_DNA"/>
</dbReference>
<keyword evidence="8" id="KW-0234">DNA repair</keyword>
<dbReference type="GO" id="GO:0005739">
    <property type="term" value="C:mitochondrion"/>
    <property type="evidence" value="ECO:0007669"/>
    <property type="project" value="TreeGrafter"/>
</dbReference>
<dbReference type="SMART" id="SM00518">
    <property type="entry name" value="AP2Ec"/>
    <property type="match status" value="1"/>
</dbReference>
<dbReference type="InterPro" id="IPR001719">
    <property type="entry name" value="AP_endonuc_2"/>
</dbReference>
<evidence type="ECO:0000313" key="11">
    <source>
        <dbReference type="EMBL" id="KAG2171410.1"/>
    </source>
</evidence>
<comment type="caution">
    <text evidence="11">The sequence shown here is derived from an EMBL/GenBank/DDBJ whole genome shotgun (WGS) entry which is preliminary data.</text>
</comment>
<dbReference type="GO" id="GO:0008081">
    <property type="term" value="F:phosphoric diester hydrolase activity"/>
    <property type="evidence" value="ECO:0007669"/>
    <property type="project" value="TreeGrafter"/>
</dbReference>
<sequence>MFMCASPTIISFWSSGGLNGIAASFHFLLPEIKVTPRKQKTTNKQPQEEAPVSEKRIASDNKTVKPNKRAKAVKKRDATPTDTDTLNDTKPVKRPRKKKLSEQEMTFPSRVVDSAKKIGGHVSTAKGIYNAILNARLIGANAFQIFVRSQRKWESKPTPKDVQERFIQDCKKHRYTADDILVHGSYLINLANPDPEKYSKSYEGLLDEVKRTEALGLKLYNFHPGSTTGQSSVEEGCLSIAQAINQVHKDVPNVICVIEIMAGGGNTIGGDYKHLKNIIDQVKNKSRVGVCLDTCHMFAAGYDIRTADAWKDAMNEFEQTVGLKYLRAMHLNDSKTDLGSHRDRHENLGKGFIKWDAFSAIVNDPRTDGIPMVLETPVPKEDDKQEIYTTEIAELYRLIKKGKKQPVSTKKSAKKA</sequence>
<feature type="compositionally biased region" description="Basic and acidic residues" evidence="9">
    <location>
        <begin position="52"/>
        <end position="63"/>
    </location>
</feature>
<evidence type="ECO:0000256" key="9">
    <source>
        <dbReference type="SAM" id="MobiDB-lite"/>
    </source>
</evidence>
<feature type="compositionally biased region" description="Basic residues" evidence="9">
    <location>
        <begin position="65"/>
        <end position="74"/>
    </location>
</feature>
<evidence type="ECO:0000256" key="8">
    <source>
        <dbReference type="ARBA" id="ARBA00023204"/>
    </source>
</evidence>
<dbReference type="PANTHER" id="PTHR21445:SF0">
    <property type="entry name" value="APURINIC-APYRIMIDINIC ENDONUCLEASE"/>
    <property type="match status" value="1"/>
</dbReference>
<reference evidence="11" key="1">
    <citation type="submission" date="2020-12" db="EMBL/GenBank/DDBJ databases">
        <title>Metabolic potential, ecology and presence of endohyphal bacteria is reflected in genomic diversity of Mucoromycotina.</title>
        <authorList>
            <person name="Muszewska A."/>
            <person name="Okrasinska A."/>
            <person name="Steczkiewicz K."/>
            <person name="Drgas O."/>
            <person name="Orlowska M."/>
            <person name="Perlinska-Lenart U."/>
            <person name="Aleksandrzak-Piekarczyk T."/>
            <person name="Szatraj K."/>
            <person name="Zielenkiewicz U."/>
            <person name="Pilsyk S."/>
            <person name="Malc E."/>
            <person name="Mieczkowski P."/>
            <person name="Kruszewska J.S."/>
            <person name="Biernat P."/>
            <person name="Pawlowska J."/>
        </authorList>
    </citation>
    <scope>NUCLEOTIDE SEQUENCE</scope>
    <source>
        <strain evidence="11">WA0000067209</strain>
    </source>
</reference>